<dbReference type="InterPro" id="IPR016024">
    <property type="entry name" value="ARM-type_fold"/>
</dbReference>
<dbReference type="Gene3D" id="1.25.10.10">
    <property type="entry name" value="Leucine-rich Repeat Variant"/>
    <property type="match status" value="1"/>
</dbReference>
<protein>
    <recommendedName>
        <fullName evidence="3">HEAT repeat domain-containing protein</fullName>
    </recommendedName>
</protein>
<gene>
    <name evidence="1" type="ORF">GCM10022288_26250</name>
</gene>
<evidence type="ECO:0000313" key="2">
    <source>
        <dbReference type="Proteomes" id="UP001500213"/>
    </source>
</evidence>
<dbReference type="EMBL" id="BAABBX010000016">
    <property type="protein sequence ID" value="GAA4193069.1"/>
    <property type="molecule type" value="Genomic_DNA"/>
</dbReference>
<evidence type="ECO:0000313" key="1">
    <source>
        <dbReference type="EMBL" id="GAA4193069.1"/>
    </source>
</evidence>
<dbReference type="SUPFAM" id="SSF48371">
    <property type="entry name" value="ARM repeat"/>
    <property type="match status" value="1"/>
</dbReference>
<keyword evidence="2" id="KW-1185">Reference proteome</keyword>
<proteinExistence type="predicted"/>
<dbReference type="InterPro" id="IPR011989">
    <property type="entry name" value="ARM-like"/>
</dbReference>
<evidence type="ECO:0008006" key="3">
    <source>
        <dbReference type="Google" id="ProtNLM"/>
    </source>
</evidence>
<sequence length="243" mass="26823">MRHKPLHLLTYLDENSWLPGPRANLTLVDAFADVAPEEIVWQLTGSPDEFRRLCGAAALGRLYLERPGDAAVLERLTELAVDDNWRVREGVAMALQRVGDASPELLLTLVDGFLAGSSRVVRAAVAGICEPRLLRTPRMAEVALDACRRATEHLQTVPFEQRRHDDVRTLRQALGYCWSVAIAAAPERGLALWRELEARAASDADIAWIVSENLTKARLKRVLSLHKDEDVGPAGLEPTTPAV</sequence>
<comment type="caution">
    <text evidence="1">The sequence shown here is derived from an EMBL/GenBank/DDBJ whole genome shotgun (WGS) entry which is preliminary data.</text>
</comment>
<name>A0ABP8AYV4_9MICO</name>
<dbReference type="Proteomes" id="UP001500213">
    <property type="component" value="Unassembled WGS sequence"/>
</dbReference>
<organism evidence="1 2">
    <name type="scientific">Gryllotalpicola kribbensis</name>
    <dbReference type="NCBI Taxonomy" id="993084"/>
    <lineage>
        <taxon>Bacteria</taxon>
        <taxon>Bacillati</taxon>
        <taxon>Actinomycetota</taxon>
        <taxon>Actinomycetes</taxon>
        <taxon>Micrococcales</taxon>
        <taxon>Microbacteriaceae</taxon>
        <taxon>Gryllotalpicola</taxon>
    </lineage>
</organism>
<accession>A0ABP8AYV4</accession>
<dbReference type="Pfam" id="PF13646">
    <property type="entry name" value="HEAT_2"/>
    <property type="match status" value="1"/>
</dbReference>
<reference evidence="2" key="1">
    <citation type="journal article" date="2019" name="Int. J. Syst. Evol. Microbiol.">
        <title>The Global Catalogue of Microorganisms (GCM) 10K type strain sequencing project: providing services to taxonomists for standard genome sequencing and annotation.</title>
        <authorList>
            <consortium name="The Broad Institute Genomics Platform"/>
            <consortium name="The Broad Institute Genome Sequencing Center for Infectious Disease"/>
            <person name="Wu L."/>
            <person name="Ma J."/>
        </authorList>
    </citation>
    <scope>NUCLEOTIDE SEQUENCE [LARGE SCALE GENOMIC DNA]</scope>
    <source>
        <strain evidence="2">JCM 17593</strain>
    </source>
</reference>